<accession>A0ABQ4M5I5</accession>
<organism evidence="1 2">
    <name type="scientific">Paenibacillus vini</name>
    <dbReference type="NCBI Taxonomy" id="1476024"/>
    <lineage>
        <taxon>Bacteria</taxon>
        <taxon>Bacillati</taxon>
        <taxon>Bacillota</taxon>
        <taxon>Bacilli</taxon>
        <taxon>Bacillales</taxon>
        <taxon>Paenibacillaceae</taxon>
        <taxon>Paenibacillus</taxon>
    </lineage>
</organism>
<comment type="caution">
    <text evidence="1">The sequence shown here is derived from an EMBL/GenBank/DDBJ whole genome shotgun (WGS) entry which is preliminary data.</text>
</comment>
<protein>
    <recommendedName>
        <fullName evidence="3">DUF3221 domain-containing protein</fullName>
    </recommendedName>
</protein>
<dbReference type="RefSeq" id="WP_211024788.1">
    <property type="nucleotide sequence ID" value="NZ_BOSL01000001.1"/>
</dbReference>
<sequence length="128" mass="14490">MKYIVLTLISILLITGCGSNTTINKIEHAPEEVTLEAIILGIHEGRQKLLLTTDVQKSNLNELTQHSIEDILRTNDASLIWLDISKIPEEQLQRDELKIGSKIRYSSENEQLDTMPPTRIAKKIELIS</sequence>
<dbReference type="Proteomes" id="UP000679992">
    <property type="component" value="Unassembled WGS sequence"/>
</dbReference>
<name>A0ABQ4M5I5_9BACL</name>
<dbReference type="InterPro" id="IPR021598">
    <property type="entry name" value="DUF3221"/>
</dbReference>
<evidence type="ECO:0000313" key="1">
    <source>
        <dbReference type="EMBL" id="GIP51221.1"/>
    </source>
</evidence>
<keyword evidence="2" id="KW-1185">Reference proteome</keyword>
<proteinExistence type="predicted"/>
<evidence type="ECO:0008006" key="3">
    <source>
        <dbReference type="Google" id="ProtNLM"/>
    </source>
</evidence>
<gene>
    <name evidence="1" type="ORF">J42TS3_02560</name>
</gene>
<dbReference type="PROSITE" id="PS51257">
    <property type="entry name" value="PROKAR_LIPOPROTEIN"/>
    <property type="match status" value="1"/>
</dbReference>
<evidence type="ECO:0000313" key="2">
    <source>
        <dbReference type="Proteomes" id="UP000679992"/>
    </source>
</evidence>
<dbReference type="EMBL" id="BOSL01000001">
    <property type="protein sequence ID" value="GIP51221.1"/>
    <property type="molecule type" value="Genomic_DNA"/>
</dbReference>
<dbReference type="Pfam" id="PF11518">
    <property type="entry name" value="DUF3221"/>
    <property type="match status" value="1"/>
</dbReference>
<reference evidence="1 2" key="1">
    <citation type="submission" date="2021-03" db="EMBL/GenBank/DDBJ databases">
        <title>Antimicrobial resistance genes in bacteria isolated from Japanese honey, and their potential for conferring macrolide and lincosamide resistance in the American foulbrood pathogen Paenibacillus larvae.</title>
        <authorList>
            <person name="Okamoto M."/>
            <person name="Kumagai M."/>
            <person name="Kanamori H."/>
            <person name="Takamatsu D."/>
        </authorList>
    </citation>
    <scope>NUCLEOTIDE SEQUENCE [LARGE SCALE GENOMIC DNA]</scope>
    <source>
        <strain evidence="1 2">J42TS3</strain>
    </source>
</reference>